<evidence type="ECO:0000313" key="2">
    <source>
        <dbReference type="Proteomes" id="UP000325315"/>
    </source>
</evidence>
<dbReference type="EMBL" id="SMMG02000006">
    <property type="protein sequence ID" value="KAA3471076.1"/>
    <property type="molecule type" value="Genomic_DNA"/>
</dbReference>
<dbReference type="AlphaFoldDB" id="A0A5B6VPH1"/>
<protein>
    <submittedName>
        <fullName evidence="1">(+)-neomenthol dehydrogenase-like</fullName>
    </submittedName>
</protein>
<evidence type="ECO:0000313" key="1">
    <source>
        <dbReference type="EMBL" id="KAA3471076.1"/>
    </source>
</evidence>
<organism evidence="1 2">
    <name type="scientific">Gossypium australe</name>
    <dbReference type="NCBI Taxonomy" id="47621"/>
    <lineage>
        <taxon>Eukaryota</taxon>
        <taxon>Viridiplantae</taxon>
        <taxon>Streptophyta</taxon>
        <taxon>Embryophyta</taxon>
        <taxon>Tracheophyta</taxon>
        <taxon>Spermatophyta</taxon>
        <taxon>Magnoliopsida</taxon>
        <taxon>eudicotyledons</taxon>
        <taxon>Gunneridae</taxon>
        <taxon>Pentapetalae</taxon>
        <taxon>rosids</taxon>
        <taxon>malvids</taxon>
        <taxon>Malvales</taxon>
        <taxon>Malvaceae</taxon>
        <taxon>Malvoideae</taxon>
        <taxon>Gossypium</taxon>
    </lineage>
</organism>
<proteinExistence type="predicted"/>
<name>A0A5B6VPH1_9ROSI</name>
<comment type="caution">
    <text evidence="1">The sequence shown here is derived from an EMBL/GenBank/DDBJ whole genome shotgun (WGS) entry which is preliminary data.</text>
</comment>
<gene>
    <name evidence="1" type="ORF">EPI10_016731</name>
</gene>
<keyword evidence="2" id="KW-1185">Reference proteome</keyword>
<accession>A0A5B6VPH1</accession>
<reference evidence="2" key="1">
    <citation type="journal article" date="2019" name="Plant Biotechnol. J.">
        <title>Genome sequencing of the Australian wild diploid species Gossypium australe highlights disease resistance and delayed gland morphogenesis.</title>
        <authorList>
            <person name="Cai Y."/>
            <person name="Cai X."/>
            <person name="Wang Q."/>
            <person name="Wang P."/>
            <person name="Zhang Y."/>
            <person name="Cai C."/>
            <person name="Xu Y."/>
            <person name="Wang K."/>
            <person name="Zhou Z."/>
            <person name="Wang C."/>
            <person name="Geng S."/>
            <person name="Li B."/>
            <person name="Dong Q."/>
            <person name="Hou Y."/>
            <person name="Wang H."/>
            <person name="Ai P."/>
            <person name="Liu Z."/>
            <person name="Yi F."/>
            <person name="Sun M."/>
            <person name="An G."/>
            <person name="Cheng J."/>
            <person name="Zhang Y."/>
            <person name="Shi Q."/>
            <person name="Xie Y."/>
            <person name="Shi X."/>
            <person name="Chang Y."/>
            <person name="Huang F."/>
            <person name="Chen Y."/>
            <person name="Hong S."/>
            <person name="Mi L."/>
            <person name="Sun Q."/>
            <person name="Zhang L."/>
            <person name="Zhou B."/>
            <person name="Peng R."/>
            <person name="Zhang X."/>
            <person name="Liu F."/>
        </authorList>
    </citation>
    <scope>NUCLEOTIDE SEQUENCE [LARGE SCALE GENOMIC DNA]</scope>
    <source>
        <strain evidence="2">cv. PA1801</strain>
    </source>
</reference>
<dbReference type="OrthoDB" id="1752183at2759"/>
<dbReference type="Proteomes" id="UP000325315">
    <property type="component" value="Unassembled WGS sequence"/>
</dbReference>
<sequence length="252" mass="28975">MLAQSILLPIPNYFMQSMLILKGVCAEIKHMVKQFIWGCSGRHGLGLRHLHDQNTSFLMKIGFNLLTKDSALWVRVLRAKYGMRDRLPESIARSHNSHLWKSLSNNRGYALCALRLFDNKRSMAIDLPRRGVIWSCLSELMVWHIWKNNNLFIFQDITWTTLETAKYSHQANGSRTFMGNTWAHLFTDSAVAFVLRRIRRILRAEGQWCIRHVLKELNHAADCLAKMSLAGKTGLQVFNGAPDEVLELIQQG</sequence>